<reference evidence="20" key="1">
    <citation type="journal article" date="2016" name="G3 (Bethesda)">
        <title>First Draft Assembly and Annotation of the Genome of a California Endemic Oak Quercus lobata Nee (Fagaceae).</title>
        <authorList>
            <person name="Sork V.L."/>
            <person name="Fitz-Gibbon S.T."/>
            <person name="Puiu D."/>
            <person name="Crepeau M."/>
            <person name="Gugger P.F."/>
            <person name="Sherman R."/>
            <person name="Stevens K."/>
            <person name="Langley C.H."/>
            <person name="Pellegrini M."/>
            <person name="Salzberg S.L."/>
        </authorList>
    </citation>
    <scope>NUCLEOTIDE SEQUENCE [LARGE SCALE GENOMIC DNA]</scope>
    <source>
        <strain evidence="20">cv. SW786</strain>
    </source>
</reference>
<keyword evidence="14" id="KW-0325">Glycoprotein</keyword>
<evidence type="ECO:0000256" key="15">
    <source>
        <dbReference type="PROSITE-ProRule" id="PRU10141"/>
    </source>
</evidence>
<dbReference type="Pfam" id="PF23598">
    <property type="entry name" value="LRR_14"/>
    <property type="match status" value="1"/>
</dbReference>
<dbReference type="PROSITE" id="PS00107">
    <property type="entry name" value="PROTEIN_KINASE_ATP"/>
    <property type="match status" value="1"/>
</dbReference>
<comment type="similarity">
    <text evidence="3">Belongs to the RLP family.</text>
</comment>
<feature type="domain" description="Protein kinase" evidence="18">
    <location>
        <begin position="693"/>
        <end position="982"/>
    </location>
</feature>
<accession>A0A7N2KW26</accession>
<dbReference type="Gramene" id="QL02p041479:mrna">
    <property type="protein sequence ID" value="QL02p041479:mrna"/>
    <property type="gene ID" value="QL02p041479"/>
</dbReference>
<name>A0A7N2KW26_QUELO</name>
<dbReference type="InterPro" id="IPR011009">
    <property type="entry name" value="Kinase-like_dom_sf"/>
</dbReference>
<dbReference type="PROSITE" id="PS00108">
    <property type="entry name" value="PROTEIN_KINASE_ST"/>
    <property type="match status" value="1"/>
</dbReference>
<dbReference type="PANTHER" id="PTHR48056:SF29">
    <property type="entry name" value="RECEPTOR-LIKE PROTEIN KINASE HSL1"/>
    <property type="match status" value="1"/>
</dbReference>
<evidence type="ECO:0000313" key="19">
    <source>
        <dbReference type="EnsemblPlants" id="QL02p041479:mrna"/>
    </source>
</evidence>
<feature type="binding site" evidence="15">
    <location>
        <position position="722"/>
    </location>
    <ligand>
        <name>ATP</name>
        <dbReference type="ChEBI" id="CHEBI:30616"/>
    </ligand>
</feature>
<dbReference type="Pfam" id="PF00560">
    <property type="entry name" value="LRR_1"/>
    <property type="match status" value="5"/>
</dbReference>
<dbReference type="FunFam" id="3.80.10.10:FF:001519">
    <property type="entry name" value="Highly similar to receptor-like protein kinase"/>
    <property type="match status" value="1"/>
</dbReference>
<evidence type="ECO:0000256" key="8">
    <source>
        <dbReference type="ARBA" id="ARBA00022737"/>
    </source>
</evidence>
<dbReference type="InterPro" id="IPR013210">
    <property type="entry name" value="LRR_N_plant-typ"/>
</dbReference>
<dbReference type="Pfam" id="PF08263">
    <property type="entry name" value="LRRNT_2"/>
    <property type="match status" value="1"/>
</dbReference>
<dbReference type="FunFam" id="3.30.200.20:FF:000512">
    <property type="entry name" value="Receptor-like protein kinase HSL1"/>
    <property type="match status" value="1"/>
</dbReference>
<keyword evidence="7 17" id="KW-0732">Signal</keyword>
<evidence type="ECO:0000256" key="7">
    <source>
        <dbReference type="ARBA" id="ARBA00022729"/>
    </source>
</evidence>
<dbReference type="Gene3D" id="1.10.510.10">
    <property type="entry name" value="Transferase(Phosphotransferase) domain 1"/>
    <property type="match status" value="1"/>
</dbReference>
<dbReference type="PRINTS" id="PR00019">
    <property type="entry name" value="LEURICHRPT"/>
</dbReference>
<evidence type="ECO:0000256" key="4">
    <source>
        <dbReference type="ARBA" id="ARBA00022614"/>
    </source>
</evidence>
<keyword evidence="9 15" id="KW-0547">Nucleotide-binding</keyword>
<evidence type="ECO:0000256" key="2">
    <source>
        <dbReference type="ARBA" id="ARBA00008684"/>
    </source>
</evidence>
<keyword evidence="6 16" id="KW-0812">Transmembrane</keyword>
<evidence type="ECO:0000256" key="17">
    <source>
        <dbReference type="SAM" id="SignalP"/>
    </source>
</evidence>
<dbReference type="GO" id="GO:0016020">
    <property type="term" value="C:membrane"/>
    <property type="evidence" value="ECO:0007669"/>
    <property type="project" value="UniProtKB-SubCell"/>
</dbReference>
<dbReference type="GeneID" id="115975627"/>
<evidence type="ECO:0000256" key="12">
    <source>
        <dbReference type="ARBA" id="ARBA00022989"/>
    </source>
</evidence>
<keyword evidence="5" id="KW-0808">Transferase</keyword>
<dbReference type="OMA" id="HFSCHIF"/>
<dbReference type="Gene3D" id="3.30.200.20">
    <property type="entry name" value="Phosphorylase Kinase, domain 1"/>
    <property type="match status" value="1"/>
</dbReference>
<keyword evidence="11 15" id="KW-0067">ATP-binding</keyword>
<dbReference type="InterPro" id="IPR032675">
    <property type="entry name" value="LRR_dom_sf"/>
</dbReference>
<dbReference type="EnsemblPlants" id="QL02p041479:mrna">
    <property type="protein sequence ID" value="QL02p041479:mrna"/>
    <property type="gene ID" value="QL02p041479"/>
</dbReference>
<keyword evidence="10" id="KW-0418">Kinase</keyword>
<feature type="chain" id="PRO_5029820614" description="Protein kinase domain-containing protein" evidence="17">
    <location>
        <begin position="21"/>
        <end position="1018"/>
    </location>
</feature>
<dbReference type="AlphaFoldDB" id="A0A7N2KW26"/>
<dbReference type="InterPro" id="IPR055414">
    <property type="entry name" value="LRR_R13L4/SHOC2-like"/>
</dbReference>
<dbReference type="PANTHER" id="PTHR48056">
    <property type="entry name" value="LRR RECEPTOR-LIKE SERINE/THREONINE-PROTEIN KINASE-RELATED"/>
    <property type="match status" value="1"/>
</dbReference>
<dbReference type="InterPro" id="IPR001611">
    <property type="entry name" value="Leu-rich_rpt"/>
</dbReference>
<dbReference type="FunFam" id="3.80.10.10:FF:000383">
    <property type="entry name" value="Leucine-rich repeat receptor protein kinase EMS1"/>
    <property type="match status" value="2"/>
</dbReference>
<reference evidence="19" key="2">
    <citation type="submission" date="2021-01" db="UniProtKB">
        <authorList>
            <consortium name="EnsemblPlants"/>
        </authorList>
    </citation>
    <scope>IDENTIFICATION</scope>
</reference>
<evidence type="ECO:0000313" key="20">
    <source>
        <dbReference type="Proteomes" id="UP000594261"/>
    </source>
</evidence>
<evidence type="ECO:0000256" key="6">
    <source>
        <dbReference type="ARBA" id="ARBA00022692"/>
    </source>
</evidence>
<dbReference type="SUPFAM" id="SSF52058">
    <property type="entry name" value="L domain-like"/>
    <property type="match status" value="1"/>
</dbReference>
<keyword evidence="4" id="KW-0433">Leucine-rich repeat</keyword>
<evidence type="ECO:0000256" key="1">
    <source>
        <dbReference type="ARBA" id="ARBA00004167"/>
    </source>
</evidence>
<keyword evidence="8" id="KW-0677">Repeat</keyword>
<evidence type="ECO:0000256" key="9">
    <source>
        <dbReference type="ARBA" id="ARBA00022741"/>
    </source>
</evidence>
<gene>
    <name evidence="19" type="primary">LOC115975627</name>
</gene>
<dbReference type="RefSeq" id="XP_030952351.1">
    <property type="nucleotide sequence ID" value="XM_031096491.1"/>
</dbReference>
<dbReference type="InParanoid" id="A0A7N2KW26"/>
<keyword evidence="20" id="KW-1185">Reference proteome</keyword>
<comment type="similarity">
    <text evidence="2">Belongs to the protein kinase superfamily. Ser/Thr protein kinase family.</text>
</comment>
<feature type="transmembrane region" description="Helical" evidence="16">
    <location>
        <begin position="640"/>
        <end position="663"/>
    </location>
</feature>
<evidence type="ECO:0000256" key="5">
    <source>
        <dbReference type="ARBA" id="ARBA00022679"/>
    </source>
</evidence>
<dbReference type="SMART" id="SM00220">
    <property type="entry name" value="S_TKc"/>
    <property type="match status" value="1"/>
</dbReference>
<evidence type="ECO:0000256" key="13">
    <source>
        <dbReference type="ARBA" id="ARBA00023136"/>
    </source>
</evidence>
<evidence type="ECO:0000259" key="18">
    <source>
        <dbReference type="PROSITE" id="PS50011"/>
    </source>
</evidence>
<dbReference type="InterPro" id="IPR008271">
    <property type="entry name" value="Ser/Thr_kinase_AS"/>
</dbReference>
<dbReference type="OrthoDB" id="676979at2759"/>
<keyword evidence="13 16" id="KW-0472">Membrane</keyword>
<proteinExistence type="inferred from homology"/>
<organism evidence="19 20">
    <name type="scientific">Quercus lobata</name>
    <name type="common">Valley oak</name>
    <dbReference type="NCBI Taxonomy" id="97700"/>
    <lineage>
        <taxon>Eukaryota</taxon>
        <taxon>Viridiplantae</taxon>
        <taxon>Streptophyta</taxon>
        <taxon>Embryophyta</taxon>
        <taxon>Tracheophyta</taxon>
        <taxon>Spermatophyta</taxon>
        <taxon>Magnoliopsida</taxon>
        <taxon>eudicotyledons</taxon>
        <taxon>Gunneridae</taxon>
        <taxon>Pentapetalae</taxon>
        <taxon>rosids</taxon>
        <taxon>fabids</taxon>
        <taxon>Fagales</taxon>
        <taxon>Fagaceae</taxon>
        <taxon>Quercus</taxon>
    </lineage>
</organism>
<dbReference type="KEGG" id="qlo:115975627"/>
<dbReference type="Pfam" id="PF00069">
    <property type="entry name" value="Pkinase"/>
    <property type="match status" value="1"/>
</dbReference>
<dbReference type="Proteomes" id="UP000594261">
    <property type="component" value="Chromosome 2"/>
</dbReference>
<sequence>MTKTTIFLSFLLLLFRHANSESQLNGKEQTVLLKLKQHWQNPPSLSHWQNPLSLSHLSSLNSSHHCNWPEITCTNGLVTRLLLQNKNINQTVPPFICDLKNLTVIDLSYNFISQEFPKALYNCSKLEELNLSQNYFNGTIPDDIHRLSCLRRLNLGANSFYGNIPSSIGKLTELRTLQLLQCAFNGSFPPEIGNLTKLESLQLAYNVNMTAAKMPSSFTKLKKLKLLWITASNLNGEIPDTIGEMEALVHLDLSINNLTGKIPSSLFMLKNLSVVYLYKNQLSGEIPRVVEVLNIDVIDLSDNKLTGSIPDDFGKLKNMTGLSLFFNQLSGKIPDSIGRLPSLKVLKVFSNNLSGTLPPDFGRYSMLVEFQVADNKLEGELPEHLCDNGRLVGVVAFNNNLTGELPKSLGNCNGLKIVTVYNNRLFGDIPSGLWTLLNLSVLILSDNSFTGELPQRVARNLSRLEINNNNFCGTIPAGVSSWRNLVVFEASNNLFTGTIPREVTSLPYLTTLFLDQNRLSGSLPPDIISWKTLNTLNLRRNKISGPIPEKLGNLASLTELDLSENQLSGQIPLQLGLLKLTLLNLSSNHFTGRIPTQFENDAYASSFLNNLALCANKPSLNINSCNNSDHHKSSKVPSKYLPLIIGFVAAALLSLVVAMISIYRKGKHGLDSTWKFTIFQRVNFRESDILSGLTENNVIGSGGSGKVYRVGVNDSYNFVAVKRIGNNRKLEQKLEKEFHAEVKILGSIRHSNIVKLLCCMSNENSKLLVYEYSENHSLHEWLHRKSRASSTSSSVQHVVLDWPKRLQIAVGAAQGLYYMHHSCFPPIVHRDVKSSNILLDSEFNAKIADFGLAKMFKQGELATASVVAGSFGYIAPEYAHTTRVNEKIDVYSFGVILLELTTGREARHGDEHTSLAEWAWRYIKDDIPIVDALDEEIKEPSYLEEMSSVFELGIYCTNAEPSKRPSMKEVVKILLKCNQPIVYGEKIAASLYDASPLLKNSKLRSASENDEEILASIV</sequence>
<evidence type="ECO:0000256" key="10">
    <source>
        <dbReference type="ARBA" id="ARBA00022777"/>
    </source>
</evidence>
<protein>
    <recommendedName>
        <fullName evidence="18">Protein kinase domain-containing protein</fullName>
    </recommendedName>
</protein>
<evidence type="ECO:0000256" key="14">
    <source>
        <dbReference type="ARBA" id="ARBA00023180"/>
    </source>
</evidence>
<dbReference type="SUPFAM" id="SSF52047">
    <property type="entry name" value="RNI-like"/>
    <property type="match status" value="1"/>
</dbReference>
<dbReference type="GO" id="GO:0004672">
    <property type="term" value="F:protein kinase activity"/>
    <property type="evidence" value="ECO:0007669"/>
    <property type="project" value="InterPro"/>
</dbReference>
<dbReference type="InterPro" id="IPR017441">
    <property type="entry name" value="Protein_kinase_ATP_BS"/>
</dbReference>
<evidence type="ECO:0000256" key="11">
    <source>
        <dbReference type="ARBA" id="ARBA00022840"/>
    </source>
</evidence>
<dbReference type="FunFam" id="1.10.510.10:FF:000714">
    <property type="entry name" value="Kinase family with leucine-rich repeat domain-containing protein"/>
    <property type="match status" value="1"/>
</dbReference>
<dbReference type="InterPro" id="IPR000719">
    <property type="entry name" value="Prot_kinase_dom"/>
</dbReference>
<keyword evidence="12 16" id="KW-1133">Transmembrane helix</keyword>
<dbReference type="Pfam" id="PF13855">
    <property type="entry name" value="LRR_8"/>
    <property type="match status" value="1"/>
</dbReference>
<feature type="signal peptide" evidence="17">
    <location>
        <begin position="1"/>
        <end position="20"/>
    </location>
</feature>
<dbReference type="InterPro" id="IPR003591">
    <property type="entry name" value="Leu-rich_rpt_typical-subtyp"/>
</dbReference>
<dbReference type="GO" id="GO:0033612">
    <property type="term" value="F:receptor serine/threonine kinase binding"/>
    <property type="evidence" value="ECO:0007669"/>
    <property type="project" value="TreeGrafter"/>
</dbReference>
<dbReference type="GO" id="GO:0005524">
    <property type="term" value="F:ATP binding"/>
    <property type="evidence" value="ECO:0007669"/>
    <property type="project" value="UniProtKB-UniRule"/>
</dbReference>
<comment type="subcellular location">
    <subcellularLocation>
        <location evidence="1">Membrane</location>
        <topology evidence="1">Single-pass membrane protein</topology>
    </subcellularLocation>
</comment>
<dbReference type="InterPro" id="IPR050647">
    <property type="entry name" value="Plant_LRR-RLKs"/>
</dbReference>
<dbReference type="FunFam" id="3.80.10.10:FF:000111">
    <property type="entry name" value="LRR receptor-like serine/threonine-protein kinase ERECTA"/>
    <property type="match status" value="1"/>
</dbReference>
<dbReference type="SMART" id="SM00369">
    <property type="entry name" value="LRR_TYP"/>
    <property type="match status" value="7"/>
</dbReference>
<dbReference type="Gene3D" id="3.80.10.10">
    <property type="entry name" value="Ribonuclease Inhibitor"/>
    <property type="match status" value="5"/>
</dbReference>
<evidence type="ECO:0000256" key="3">
    <source>
        <dbReference type="ARBA" id="ARBA00009592"/>
    </source>
</evidence>
<dbReference type="PROSITE" id="PS50011">
    <property type="entry name" value="PROTEIN_KINASE_DOM"/>
    <property type="match status" value="1"/>
</dbReference>
<dbReference type="SUPFAM" id="SSF56112">
    <property type="entry name" value="Protein kinase-like (PK-like)"/>
    <property type="match status" value="1"/>
</dbReference>
<evidence type="ECO:0000256" key="16">
    <source>
        <dbReference type="SAM" id="Phobius"/>
    </source>
</evidence>